<dbReference type="EMBL" id="CASHTH010003621">
    <property type="protein sequence ID" value="CAI8047212.1"/>
    <property type="molecule type" value="Genomic_DNA"/>
</dbReference>
<dbReference type="Proteomes" id="UP001174909">
    <property type="component" value="Unassembled WGS sequence"/>
</dbReference>
<dbReference type="InterPro" id="IPR050328">
    <property type="entry name" value="Dev_Immune_Receptor"/>
</dbReference>
<keyword evidence="2" id="KW-0732">Signal</keyword>
<keyword evidence="3" id="KW-0677">Repeat</keyword>
<sequence>MKTGILEVQSFYADQMEAHGHGDMTFRIETDAKGVPIVHSVNGDYFNSHYKDRDRPENEISREFDISSIVQLVVMDISRSSGGRDSPLKSEDFDGLTGLSRLELRLGYGFSESSLLPAGIFAGLTSLNSLQFLYYTNIYGDDPSLLPFLPLTVGLKKVSEGQFKAIVPTGAPSNMDLSLIVVNGSINGGAESVTIPVGSVESDILTVTRTPGTTAAVIVDLERTVPSPPGSGYVFYKSSYHLEMFSPLPGAPTPVAERTPQVLDAIVAAVPEINHIHHDRDLRYMVNGKFVDKKYNMGHYVSEAHLAAITSLNAPGSSGVDLSLGGNWFSLHGDITELKPGDFDGLTNLTTLRLDGNDLSSFPENIFDNLTNLTALNLADNQLSLLPAGLFDNLTDLTTLSLGGNALSSLPAGIFDQLTNLTTLTLYSNQLSSLPAGLFDNLTNLTLLNLLDNPLTQLPEGYFDNLTNLTTLHLPPTITPPPFPEAGEVTPVADRTPQHISLRLQADLQVENISVLKQGDFDNLINLDTLGLIGTFSSLPDGIFDNLINLDTLALVSTQLSSLPEGICDNLINLTYLAIANTPLSSLPGSLFDNLTKVSSIFLSNTQLSSLPDGIFDNLTNMPYILLSNNQLSSLPSGIFDKATMIVDLSNNQLSSLPDGIFKGHF</sequence>
<dbReference type="Gene3D" id="3.80.10.10">
    <property type="entry name" value="Ribonuclease Inhibitor"/>
    <property type="match status" value="2"/>
</dbReference>
<evidence type="ECO:0000313" key="4">
    <source>
        <dbReference type="EMBL" id="CAI8047212.1"/>
    </source>
</evidence>
<dbReference type="SMART" id="SM00369">
    <property type="entry name" value="LRR_TYP"/>
    <property type="match status" value="11"/>
</dbReference>
<reference evidence="4" key="1">
    <citation type="submission" date="2023-03" db="EMBL/GenBank/DDBJ databases">
        <authorList>
            <person name="Steffen K."/>
            <person name="Cardenas P."/>
        </authorList>
    </citation>
    <scope>NUCLEOTIDE SEQUENCE</scope>
</reference>
<evidence type="ECO:0000256" key="1">
    <source>
        <dbReference type="ARBA" id="ARBA00022614"/>
    </source>
</evidence>
<dbReference type="AlphaFoldDB" id="A0AA35THJ2"/>
<name>A0AA35THJ2_GEOBA</name>
<dbReference type="Pfam" id="PF13855">
    <property type="entry name" value="LRR_8"/>
    <property type="match status" value="2"/>
</dbReference>
<evidence type="ECO:0000256" key="2">
    <source>
        <dbReference type="ARBA" id="ARBA00022729"/>
    </source>
</evidence>
<protein>
    <submittedName>
        <fullName evidence="4">Leucine-rich repeat-containing protein 15</fullName>
    </submittedName>
</protein>
<dbReference type="InterPro" id="IPR001611">
    <property type="entry name" value="Leu-rich_rpt"/>
</dbReference>
<evidence type="ECO:0000313" key="5">
    <source>
        <dbReference type="Proteomes" id="UP001174909"/>
    </source>
</evidence>
<dbReference type="InterPro" id="IPR003591">
    <property type="entry name" value="Leu-rich_rpt_typical-subtyp"/>
</dbReference>
<dbReference type="PANTHER" id="PTHR24373:SF275">
    <property type="entry name" value="TIR DOMAIN-CONTAINING PROTEIN"/>
    <property type="match status" value="1"/>
</dbReference>
<dbReference type="InterPro" id="IPR032675">
    <property type="entry name" value="LRR_dom_sf"/>
</dbReference>
<proteinExistence type="predicted"/>
<dbReference type="PROSITE" id="PS51450">
    <property type="entry name" value="LRR"/>
    <property type="match status" value="1"/>
</dbReference>
<dbReference type="PANTHER" id="PTHR24373">
    <property type="entry name" value="SLIT RELATED LEUCINE-RICH REPEAT NEURONAL PROTEIN"/>
    <property type="match status" value="1"/>
</dbReference>
<evidence type="ECO:0000256" key="3">
    <source>
        <dbReference type="ARBA" id="ARBA00022737"/>
    </source>
</evidence>
<gene>
    <name evidence="4" type="ORF">GBAR_LOCUS26091</name>
</gene>
<dbReference type="FunFam" id="3.80.10.10:FF:001164">
    <property type="entry name" value="GH01279p"/>
    <property type="match status" value="2"/>
</dbReference>
<organism evidence="4 5">
    <name type="scientific">Geodia barretti</name>
    <name type="common">Barrett's horny sponge</name>
    <dbReference type="NCBI Taxonomy" id="519541"/>
    <lineage>
        <taxon>Eukaryota</taxon>
        <taxon>Metazoa</taxon>
        <taxon>Porifera</taxon>
        <taxon>Demospongiae</taxon>
        <taxon>Heteroscleromorpha</taxon>
        <taxon>Tetractinellida</taxon>
        <taxon>Astrophorina</taxon>
        <taxon>Geodiidae</taxon>
        <taxon>Geodia</taxon>
    </lineage>
</organism>
<keyword evidence="5" id="KW-1185">Reference proteome</keyword>
<dbReference type="SUPFAM" id="SSF52058">
    <property type="entry name" value="L domain-like"/>
    <property type="match status" value="2"/>
</dbReference>
<accession>A0AA35THJ2</accession>
<keyword evidence="1" id="KW-0433">Leucine-rich repeat</keyword>
<comment type="caution">
    <text evidence="4">The sequence shown here is derived from an EMBL/GenBank/DDBJ whole genome shotgun (WGS) entry which is preliminary data.</text>
</comment>